<evidence type="ECO:0000313" key="1">
    <source>
        <dbReference type="EMBL" id="OGL44229.1"/>
    </source>
</evidence>
<dbReference type="AlphaFoldDB" id="A0A1F7RRR1"/>
<organism evidence="1 2">
    <name type="scientific">Candidatus Schekmanbacteria bacterium RBG_16_38_10</name>
    <dbReference type="NCBI Taxonomy" id="1817879"/>
    <lineage>
        <taxon>Bacteria</taxon>
        <taxon>Candidatus Schekmaniibacteriota</taxon>
    </lineage>
</organism>
<dbReference type="EMBL" id="MGDE01000191">
    <property type="protein sequence ID" value="OGL44229.1"/>
    <property type="molecule type" value="Genomic_DNA"/>
</dbReference>
<comment type="caution">
    <text evidence="1">The sequence shown here is derived from an EMBL/GenBank/DDBJ whole genome shotgun (WGS) entry which is preliminary data.</text>
</comment>
<protein>
    <submittedName>
        <fullName evidence="1">Uncharacterized protein</fullName>
    </submittedName>
</protein>
<proteinExistence type="predicted"/>
<accession>A0A1F7RRR1</accession>
<gene>
    <name evidence="1" type="ORF">A2W05_05260</name>
</gene>
<name>A0A1F7RRR1_9BACT</name>
<evidence type="ECO:0000313" key="2">
    <source>
        <dbReference type="Proteomes" id="UP000178797"/>
    </source>
</evidence>
<reference evidence="1 2" key="1">
    <citation type="journal article" date="2016" name="Nat. Commun.">
        <title>Thousands of microbial genomes shed light on interconnected biogeochemical processes in an aquifer system.</title>
        <authorList>
            <person name="Anantharaman K."/>
            <person name="Brown C.T."/>
            <person name="Hug L.A."/>
            <person name="Sharon I."/>
            <person name="Castelle C.J."/>
            <person name="Probst A.J."/>
            <person name="Thomas B.C."/>
            <person name="Singh A."/>
            <person name="Wilkins M.J."/>
            <person name="Karaoz U."/>
            <person name="Brodie E.L."/>
            <person name="Williams K.H."/>
            <person name="Hubbard S.S."/>
            <person name="Banfield J.F."/>
        </authorList>
    </citation>
    <scope>NUCLEOTIDE SEQUENCE [LARGE SCALE GENOMIC DNA]</scope>
</reference>
<dbReference type="Proteomes" id="UP000178797">
    <property type="component" value="Unassembled WGS sequence"/>
</dbReference>
<sequence>MVNKIVKIVIIIFVVLILGFLVQIHTASYYCDECGTWSQRQYLNIVPMISFRVGDIRESEVNKFLETVGYKHQHKWSRGYRHTRTSIIPLFYIHTSGIGEEPHMPLNKFPVYDTNGKLYLFLMSQYKSDTNFFEDFKRYVILVPSNEADRKEAIKWSKKLLYEYKVLDKEYDLW</sequence>